<gene>
    <name evidence="2" type="ORF">mes0028</name>
</gene>
<keyword evidence="1" id="KW-0472">Membrane</keyword>
<keyword evidence="1" id="KW-1133">Transmembrane helix</keyword>
<accession>Q1EM50</accession>
<organism evidence="2">
    <name type="scientific">uncultured Thermotogales bacterium</name>
    <dbReference type="NCBI Taxonomy" id="221214"/>
    <lineage>
        <taxon>Bacteria</taxon>
        <taxon>Thermotogati</taxon>
        <taxon>Thermotogota</taxon>
        <taxon>Thermotogae</taxon>
        <taxon>Thermotogales</taxon>
        <taxon>environmental samples</taxon>
    </lineage>
</organism>
<dbReference type="AlphaFoldDB" id="Q1EM50"/>
<reference evidence="2" key="1">
    <citation type="journal article" date="2006" name="Appl. Environ. Microbiol.">
        <title>Evidence for existence of "mesotogas," members of the order Thermotogales adapted to low-temperature environments.</title>
        <authorList>
            <person name="Nesbo C.L."/>
            <person name="Dlutek M."/>
            <person name="Zhaxybayeva O."/>
            <person name="Doolittle F.W."/>
        </authorList>
    </citation>
    <scope>NUCLEOTIDE SEQUENCE</scope>
</reference>
<dbReference type="EMBL" id="AM184115">
    <property type="protein sequence ID" value="CAJ75712.1"/>
    <property type="molecule type" value="Genomic_DNA"/>
</dbReference>
<feature type="transmembrane region" description="Helical" evidence="1">
    <location>
        <begin position="21"/>
        <end position="39"/>
    </location>
</feature>
<sequence length="250" mass="29211">MGCKRLDQEKNQGGVEMMKRMMVLIFISAIVITHGVSFITTSESTPSVVILEKSSELEMSRLENNWWRTETTLEPGMYHYYFSTEESTLTAESDRGNQSEGENRLFLLFVEDFGELQNSVIHDFGNRDYFNPVNEKEFYFAVSLPSGETYEVQLVIDDKEYPLEYLRDFGNQSFYRSERIEVEILEYYFKIGTGKDLVILDSLGLCREPRAFFSFSKERLPISYFELPEWSKGSALLSDISREIRKRRSQ</sequence>
<proteinExistence type="predicted"/>
<name>Q1EM50_9BACT</name>
<keyword evidence="1" id="KW-0812">Transmembrane</keyword>
<protein>
    <submittedName>
        <fullName evidence="2">Uncharacterized protein</fullName>
    </submittedName>
</protein>
<evidence type="ECO:0000256" key="1">
    <source>
        <dbReference type="SAM" id="Phobius"/>
    </source>
</evidence>
<evidence type="ECO:0000313" key="2">
    <source>
        <dbReference type="EMBL" id="CAJ75712.1"/>
    </source>
</evidence>